<dbReference type="PROSITE" id="PS51332">
    <property type="entry name" value="B12_BINDING"/>
    <property type="match status" value="1"/>
</dbReference>
<dbReference type="InterPro" id="IPR036724">
    <property type="entry name" value="Cobalamin-bd_sf"/>
</dbReference>
<dbReference type="GO" id="GO:0031419">
    <property type="term" value="F:cobalamin binding"/>
    <property type="evidence" value="ECO:0007669"/>
    <property type="project" value="InterPro"/>
</dbReference>
<dbReference type="InterPro" id="IPR006158">
    <property type="entry name" value="Cobalamin-bd"/>
</dbReference>
<dbReference type="Proteomes" id="UP000658656">
    <property type="component" value="Unassembled WGS sequence"/>
</dbReference>
<evidence type="ECO:0000259" key="1">
    <source>
        <dbReference type="PROSITE" id="PS51332"/>
    </source>
</evidence>
<dbReference type="GO" id="GO:0046872">
    <property type="term" value="F:metal ion binding"/>
    <property type="evidence" value="ECO:0007669"/>
    <property type="project" value="InterPro"/>
</dbReference>
<organism evidence="2 3">
    <name type="scientific">Amycolatopsis bartoniae</name>
    <dbReference type="NCBI Taxonomy" id="941986"/>
    <lineage>
        <taxon>Bacteria</taxon>
        <taxon>Bacillati</taxon>
        <taxon>Actinomycetota</taxon>
        <taxon>Actinomycetes</taxon>
        <taxon>Pseudonocardiales</taxon>
        <taxon>Pseudonocardiaceae</taxon>
        <taxon>Amycolatopsis</taxon>
    </lineage>
</organism>
<evidence type="ECO:0000313" key="3">
    <source>
        <dbReference type="Proteomes" id="UP000658656"/>
    </source>
</evidence>
<keyword evidence="3" id="KW-1185">Reference proteome</keyword>
<reference evidence="2" key="2">
    <citation type="submission" date="2020-09" db="EMBL/GenBank/DDBJ databases">
        <authorList>
            <person name="Sun Q."/>
            <person name="Zhou Y."/>
        </authorList>
    </citation>
    <scope>NUCLEOTIDE SEQUENCE</scope>
    <source>
        <strain evidence="2">CGMCC 4.7679</strain>
    </source>
</reference>
<accession>A0A8H9IUJ8</accession>
<dbReference type="Pfam" id="PF02310">
    <property type="entry name" value="B12-binding"/>
    <property type="match status" value="1"/>
</dbReference>
<dbReference type="RefSeq" id="WP_229881023.1">
    <property type="nucleotide sequence ID" value="NZ_BNAV01000006.1"/>
</dbReference>
<feature type="domain" description="B12-binding" evidence="1">
    <location>
        <begin position="1"/>
        <end position="136"/>
    </location>
</feature>
<gene>
    <name evidence="2" type="ORF">GCM10017566_45290</name>
</gene>
<dbReference type="Gene3D" id="3.40.50.280">
    <property type="entry name" value="Cobalamin-binding domain"/>
    <property type="match status" value="1"/>
</dbReference>
<protein>
    <submittedName>
        <fullName evidence="2">Methylaspartate mutase</fullName>
    </submittedName>
</protein>
<sequence length="143" mass="15132">MLLSTISSDAHTWNLVFLQLLLEESGCEVINLGPCVPDELLRTTAECEQPDAIVISSVNGHARTDGCRVARVLRATVATRHIPLMIGGKLGISGAVGQDAVQDLLRAGFDFVFEDSCDPAVLPERIAELGSPGLLPGPAARTD</sequence>
<reference evidence="2" key="1">
    <citation type="journal article" date="2014" name="Int. J. Syst. Evol. Microbiol.">
        <title>Complete genome sequence of Corynebacterium casei LMG S-19264T (=DSM 44701T), isolated from a smear-ripened cheese.</title>
        <authorList>
            <consortium name="US DOE Joint Genome Institute (JGI-PGF)"/>
            <person name="Walter F."/>
            <person name="Albersmeier A."/>
            <person name="Kalinowski J."/>
            <person name="Ruckert C."/>
        </authorList>
    </citation>
    <scope>NUCLEOTIDE SEQUENCE</scope>
    <source>
        <strain evidence="2">CGMCC 4.7679</strain>
    </source>
</reference>
<evidence type="ECO:0000313" key="2">
    <source>
        <dbReference type="EMBL" id="GHF66441.1"/>
    </source>
</evidence>
<proteinExistence type="predicted"/>
<dbReference type="AlphaFoldDB" id="A0A8H9IUJ8"/>
<dbReference type="SUPFAM" id="SSF52242">
    <property type="entry name" value="Cobalamin (vitamin B12)-binding domain"/>
    <property type="match status" value="1"/>
</dbReference>
<comment type="caution">
    <text evidence="2">The sequence shown here is derived from an EMBL/GenBank/DDBJ whole genome shotgun (WGS) entry which is preliminary data.</text>
</comment>
<name>A0A8H9IUJ8_9PSEU</name>
<dbReference type="EMBL" id="BNAV01000006">
    <property type="protein sequence ID" value="GHF66441.1"/>
    <property type="molecule type" value="Genomic_DNA"/>
</dbReference>